<accession>A0A7L5DR86</accession>
<dbReference type="RefSeq" id="WP_169551035.1">
    <property type="nucleotide sequence ID" value="NZ_CP051677.1"/>
</dbReference>
<dbReference type="KEGG" id="srho:HH216_12020"/>
<dbReference type="Proteomes" id="UP000501128">
    <property type="component" value="Chromosome"/>
</dbReference>
<dbReference type="EMBL" id="CP051677">
    <property type="protein sequence ID" value="QJD79068.1"/>
    <property type="molecule type" value="Genomic_DNA"/>
</dbReference>
<organism evidence="2 3">
    <name type="scientific">Spirosoma rhododendri</name>
    <dbReference type="NCBI Taxonomy" id="2728024"/>
    <lineage>
        <taxon>Bacteria</taxon>
        <taxon>Pseudomonadati</taxon>
        <taxon>Bacteroidota</taxon>
        <taxon>Cytophagia</taxon>
        <taxon>Cytophagales</taxon>
        <taxon>Cytophagaceae</taxon>
        <taxon>Spirosoma</taxon>
    </lineage>
</organism>
<keyword evidence="3" id="KW-1185">Reference proteome</keyword>
<proteinExistence type="predicted"/>
<protein>
    <submittedName>
        <fullName evidence="2">Uncharacterized protein</fullName>
    </submittedName>
</protein>
<sequence>MTRERRNMCGLVILLLCLLLPICFVLWHGDPPYTGLTMGMLVFGSAVSGPGLILYGLLTYHFSAVTAKTWLATVATLIGLLWTGFVLYTAATTPD</sequence>
<gene>
    <name evidence="2" type="ORF">HH216_12020</name>
</gene>
<evidence type="ECO:0000313" key="3">
    <source>
        <dbReference type="Proteomes" id="UP000501128"/>
    </source>
</evidence>
<evidence type="ECO:0000256" key="1">
    <source>
        <dbReference type="SAM" id="Phobius"/>
    </source>
</evidence>
<dbReference type="AlphaFoldDB" id="A0A7L5DR86"/>
<feature type="transmembrane region" description="Helical" evidence="1">
    <location>
        <begin position="70"/>
        <end position="91"/>
    </location>
</feature>
<keyword evidence="1" id="KW-0472">Membrane</keyword>
<name>A0A7L5DR86_9BACT</name>
<keyword evidence="1" id="KW-1133">Transmembrane helix</keyword>
<reference evidence="2 3" key="1">
    <citation type="submission" date="2020-04" db="EMBL/GenBank/DDBJ databases">
        <title>Genome sequencing of novel species.</title>
        <authorList>
            <person name="Heo J."/>
            <person name="Kim S.-J."/>
            <person name="Kim J.-S."/>
            <person name="Hong S.-B."/>
            <person name="Kwon S.-W."/>
        </authorList>
    </citation>
    <scope>NUCLEOTIDE SEQUENCE [LARGE SCALE GENOMIC DNA]</scope>
    <source>
        <strain evidence="2 3">CJU-R4</strain>
    </source>
</reference>
<evidence type="ECO:0000313" key="2">
    <source>
        <dbReference type="EMBL" id="QJD79068.1"/>
    </source>
</evidence>
<feature type="transmembrane region" description="Helical" evidence="1">
    <location>
        <begin position="35"/>
        <end position="58"/>
    </location>
</feature>
<keyword evidence="1" id="KW-0812">Transmembrane</keyword>